<feature type="compositionally biased region" description="Basic and acidic residues" evidence="10">
    <location>
        <begin position="267"/>
        <end position="280"/>
    </location>
</feature>
<evidence type="ECO:0000256" key="10">
    <source>
        <dbReference type="SAM" id="MobiDB-lite"/>
    </source>
</evidence>
<feature type="domain" description="Glycosyltransferase 2-like" evidence="11">
    <location>
        <begin position="4"/>
        <end position="121"/>
    </location>
</feature>
<dbReference type="Pfam" id="PF00535">
    <property type="entry name" value="Glycos_transf_2"/>
    <property type="match status" value="1"/>
</dbReference>
<accession>A0A8A4ZGK0</accession>
<dbReference type="Proteomes" id="UP000663937">
    <property type="component" value="Chromosome"/>
</dbReference>
<dbReference type="GO" id="GO:0016757">
    <property type="term" value="F:glycosyltransferase activity"/>
    <property type="evidence" value="ECO:0007669"/>
    <property type="project" value="UniProtKB-KW"/>
</dbReference>
<dbReference type="KEGG" id="psic:J4E96_00910"/>
<feature type="region of interest" description="Disordered" evidence="10">
    <location>
        <begin position="267"/>
        <end position="313"/>
    </location>
</feature>
<gene>
    <name evidence="12" type="ORF">J4E96_00910</name>
</gene>
<evidence type="ECO:0000256" key="8">
    <source>
        <dbReference type="ARBA" id="ARBA00038120"/>
    </source>
</evidence>
<comment type="pathway">
    <text evidence="7">Carotenoid biosynthesis; staphyloxanthin biosynthesis; staphyloxanthin from farnesyl diphosphate: step 4/5.</text>
</comment>
<comment type="function">
    <text evidence="6">Catalyzes the glycosylation of 4,4'-diaponeurosporenoate, i.e. the esterification of glucose at the C1'' position with the carboxyl group of 4,4'-diaponeurosporenic acid, to form glycosyl-4,4'-diaponeurosporenoate. This is a step in the biosynthesis of staphyloxanthin, an orange pigment present in most staphylococci strains.</text>
</comment>
<dbReference type="Gene3D" id="3.90.550.10">
    <property type="entry name" value="Spore Coat Polysaccharide Biosynthesis Protein SpsA, Chain A"/>
    <property type="match status" value="1"/>
</dbReference>
<keyword evidence="3" id="KW-0328">Glycosyltransferase</keyword>
<evidence type="ECO:0000256" key="1">
    <source>
        <dbReference type="ARBA" id="ARBA00004236"/>
    </source>
</evidence>
<evidence type="ECO:0000313" key="12">
    <source>
        <dbReference type="EMBL" id="QTE29656.1"/>
    </source>
</evidence>
<dbReference type="AlphaFoldDB" id="A0A8A4ZGK0"/>
<keyword evidence="13" id="KW-1185">Reference proteome</keyword>
<dbReference type="PANTHER" id="PTHR43646:SF2">
    <property type="entry name" value="GLYCOSYLTRANSFERASE 2-LIKE DOMAIN-CONTAINING PROTEIN"/>
    <property type="match status" value="1"/>
</dbReference>
<sequence>MSATIIIPAHDEEAVITRCLDTLSAGAAPGEWQVVVAANGCTDRTVELARRHPSAPLVLDLAAPGKPAALNAADAVATGFPRIYLDADIQVPADTIRALVATLAEPGVRVAAPAAAFRTEGCSALVRSYYRIWRGLPFLHEAHVGSGIFAVDREGHERVAPFPAIVAEDEYVRRSFRASERRTSPGTFDVRVARTIGALVRRGTRTRAGNRELAALAALPAPVAPASSRAYVLARARSPRELPHVVVFLAVTVAVRVLSELKLRRGDTRWERDDSSRTHPDGSTPAAARPASPAPAPAPARTAVPDPDGMESP</sequence>
<dbReference type="InterPro" id="IPR001173">
    <property type="entry name" value="Glyco_trans_2-like"/>
</dbReference>
<dbReference type="SUPFAM" id="SSF53448">
    <property type="entry name" value="Nucleotide-diphospho-sugar transferases"/>
    <property type="match status" value="1"/>
</dbReference>
<dbReference type="PANTHER" id="PTHR43646">
    <property type="entry name" value="GLYCOSYLTRANSFERASE"/>
    <property type="match status" value="1"/>
</dbReference>
<dbReference type="InterPro" id="IPR029044">
    <property type="entry name" value="Nucleotide-diphossugar_trans"/>
</dbReference>
<dbReference type="RefSeq" id="WP_227423948.1">
    <property type="nucleotide sequence ID" value="NZ_CP071868.1"/>
</dbReference>
<evidence type="ECO:0000256" key="4">
    <source>
        <dbReference type="ARBA" id="ARBA00022679"/>
    </source>
</evidence>
<evidence type="ECO:0000256" key="3">
    <source>
        <dbReference type="ARBA" id="ARBA00022676"/>
    </source>
</evidence>
<evidence type="ECO:0000256" key="6">
    <source>
        <dbReference type="ARBA" id="ARBA00037281"/>
    </source>
</evidence>
<comment type="subcellular location">
    <subcellularLocation>
        <location evidence="1">Cell membrane</location>
    </subcellularLocation>
</comment>
<dbReference type="EMBL" id="CP071868">
    <property type="protein sequence ID" value="QTE29656.1"/>
    <property type="molecule type" value="Genomic_DNA"/>
</dbReference>
<reference evidence="12" key="1">
    <citation type="submission" date="2021-03" db="EMBL/GenBank/DDBJ databases">
        <title>Pengzhenrongella sicca gen. nov., sp. nov., a new member of suborder Micrococcineae isolated from High-Arctic tundra soil.</title>
        <authorList>
            <person name="Peng F."/>
        </authorList>
    </citation>
    <scope>NUCLEOTIDE SEQUENCE</scope>
    <source>
        <strain evidence="12">LRZ-2</strain>
    </source>
</reference>
<organism evidence="12 13">
    <name type="scientific">Pengzhenrongella sicca</name>
    <dbReference type="NCBI Taxonomy" id="2819238"/>
    <lineage>
        <taxon>Bacteria</taxon>
        <taxon>Bacillati</taxon>
        <taxon>Actinomycetota</taxon>
        <taxon>Actinomycetes</taxon>
        <taxon>Micrococcales</taxon>
        <taxon>Pengzhenrongella</taxon>
    </lineage>
</organism>
<evidence type="ECO:0000259" key="11">
    <source>
        <dbReference type="Pfam" id="PF00535"/>
    </source>
</evidence>
<keyword evidence="5" id="KW-0472">Membrane</keyword>
<dbReference type="GO" id="GO:0005886">
    <property type="term" value="C:plasma membrane"/>
    <property type="evidence" value="ECO:0007669"/>
    <property type="project" value="UniProtKB-SubCell"/>
</dbReference>
<keyword evidence="2" id="KW-1003">Cell membrane</keyword>
<keyword evidence="4" id="KW-0808">Transferase</keyword>
<comment type="similarity">
    <text evidence="8">Belongs to the glycosyltransferase 2 family. CrtQ subfamily.</text>
</comment>
<evidence type="ECO:0000256" key="2">
    <source>
        <dbReference type="ARBA" id="ARBA00022475"/>
    </source>
</evidence>
<evidence type="ECO:0000256" key="7">
    <source>
        <dbReference type="ARBA" id="ARBA00037904"/>
    </source>
</evidence>
<proteinExistence type="inferred from homology"/>
<evidence type="ECO:0000256" key="5">
    <source>
        <dbReference type="ARBA" id="ARBA00023136"/>
    </source>
</evidence>
<evidence type="ECO:0000313" key="13">
    <source>
        <dbReference type="Proteomes" id="UP000663937"/>
    </source>
</evidence>
<protein>
    <recommendedName>
        <fullName evidence="9">4,4'-diaponeurosporenoate glycosyltransferase</fullName>
    </recommendedName>
</protein>
<evidence type="ECO:0000256" key="9">
    <source>
        <dbReference type="ARBA" id="ARBA00040345"/>
    </source>
</evidence>
<name>A0A8A4ZGK0_9MICO</name>